<dbReference type="SUPFAM" id="SSF51735">
    <property type="entry name" value="NAD(P)-binding Rossmann-fold domains"/>
    <property type="match status" value="1"/>
</dbReference>
<dbReference type="InterPro" id="IPR036291">
    <property type="entry name" value="NAD(P)-bd_dom_sf"/>
</dbReference>
<evidence type="ECO:0000256" key="1">
    <source>
        <dbReference type="ARBA" id="ARBA00006484"/>
    </source>
</evidence>
<dbReference type="PANTHER" id="PTHR42760:SF135">
    <property type="entry name" value="BLL7886 PROTEIN"/>
    <property type="match status" value="1"/>
</dbReference>
<dbReference type="RefSeq" id="WP_345422810.1">
    <property type="nucleotide sequence ID" value="NZ_AP031496.1"/>
</dbReference>
<dbReference type="Proteomes" id="UP001409585">
    <property type="component" value="Unassembled WGS sequence"/>
</dbReference>
<dbReference type="Gene3D" id="3.40.50.720">
    <property type="entry name" value="NAD(P)-binding Rossmann-like Domain"/>
    <property type="match status" value="1"/>
</dbReference>
<comment type="similarity">
    <text evidence="1 2">Belongs to the short-chain dehydrogenases/reductases (SDR) family.</text>
</comment>
<protein>
    <submittedName>
        <fullName evidence="3">SDR family oxidoreductase</fullName>
    </submittedName>
</protein>
<gene>
    <name evidence="3" type="ORF">GCM10025791_26140</name>
</gene>
<dbReference type="EMBL" id="BAABLX010000024">
    <property type="protein sequence ID" value="GAA4945705.1"/>
    <property type="molecule type" value="Genomic_DNA"/>
</dbReference>
<dbReference type="GO" id="GO:0030497">
    <property type="term" value="P:fatty acid elongation"/>
    <property type="evidence" value="ECO:0007669"/>
    <property type="project" value="TreeGrafter"/>
</dbReference>
<sequence>MSLSERVLVVTGGLGTLGRAVTSAAHQAGATVVCVDFVDGAPAPGIHSTPAVDLGDAEAAQAAFAAIAEQFGKIDGVVNIAGGFAWETVGDGSIDTWDKMYQMNVRTAVNATKSALPHIPASGGRIVSISAAGSVKADMGMGAYAASKSGVSKLTEALAEELKSKNITVNAVMPSIIDTPVNRQDMPDADFSTWVAPSALADVILFLLSDSADAVTGALIPVTGRV</sequence>
<evidence type="ECO:0000313" key="4">
    <source>
        <dbReference type="Proteomes" id="UP001409585"/>
    </source>
</evidence>
<name>A0AAV3U3E4_9ALTE</name>
<reference evidence="4" key="1">
    <citation type="journal article" date="2019" name="Int. J. Syst. Evol. Microbiol.">
        <title>The Global Catalogue of Microorganisms (GCM) 10K type strain sequencing project: providing services to taxonomists for standard genome sequencing and annotation.</title>
        <authorList>
            <consortium name="The Broad Institute Genomics Platform"/>
            <consortium name="The Broad Institute Genome Sequencing Center for Infectious Disease"/>
            <person name="Wu L."/>
            <person name="Ma J."/>
        </authorList>
    </citation>
    <scope>NUCLEOTIDE SEQUENCE [LARGE SCALE GENOMIC DNA]</scope>
    <source>
        <strain evidence="4">JCM 19134</strain>
    </source>
</reference>
<evidence type="ECO:0000256" key="2">
    <source>
        <dbReference type="RuleBase" id="RU000363"/>
    </source>
</evidence>
<dbReference type="Pfam" id="PF00106">
    <property type="entry name" value="adh_short"/>
    <property type="match status" value="1"/>
</dbReference>
<dbReference type="AlphaFoldDB" id="A0AAV3U3E4"/>
<dbReference type="PANTHER" id="PTHR42760">
    <property type="entry name" value="SHORT-CHAIN DEHYDROGENASES/REDUCTASES FAMILY MEMBER"/>
    <property type="match status" value="1"/>
</dbReference>
<accession>A0AAV3U3E4</accession>
<keyword evidence="4" id="KW-1185">Reference proteome</keyword>
<dbReference type="InterPro" id="IPR002347">
    <property type="entry name" value="SDR_fam"/>
</dbReference>
<dbReference type="PRINTS" id="PR00080">
    <property type="entry name" value="SDRFAMILY"/>
</dbReference>
<evidence type="ECO:0000313" key="3">
    <source>
        <dbReference type="EMBL" id="GAA4945705.1"/>
    </source>
</evidence>
<organism evidence="3 4">
    <name type="scientific">Halioxenophilus aromaticivorans</name>
    <dbReference type="NCBI Taxonomy" id="1306992"/>
    <lineage>
        <taxon>Bacteria</taxon>
        <taxon>Pseudomonadati</taxon>
        <taxon>Pseudomonadota</taxon>
        <taxon>Gammaproteobacteria</taxon>
        <taxon>Alteromonadales</taxon>
        <taxon>Alteromonadaceae</taxon>
        <taxon>Halioxenophilus</taxon>
    </lineage>
</organism>
<dbReference type="GO" id="GO:0016616">
    <property type="term" value="F:oxidoreductase activity, acting on the CH-OH group of donors, NAD or NADP as acceptor"/>
    <property type="evidence" value="ECO:0007669"/>
    <property type="project" value="TreeGrafter"/>
</dbReference>
<proteinExistence type="inferred from homology"/>
<dbReference type="PRINTS" id="PR00081">
    <property type="entry name" value="GDHRDH"/>
</dbReference>
<comment type="caution">
    <text evidence="3">The sequence shown here is derived from an EMBL/GenBank/DDBJ whole genome shotgun (WGS) entry which is preliminary data.</text>
</comment>